<feature type="compositionally biased region" description="Polar residues" evidence="2">
    <location>
        <begin position="102"/>
        <end position="113"/>
    </location>
</feature>
<evidence type="ECO:0000313" key="4">
    <source>
        <dbReference type="Proteomes" id="UP000078544"/>
    </source>
</evidence>
<reference evidence="3 4" key="1">
    <citation type="journal article" date="2016" name="Genome Biol. Evol.">
        <title>Divergent and convergent evolution of fungal pathogenicity.</title>
        <authorList>
            <person name="Shang Y."/>
            <person name="Xiao G."/>
            <person name="Zheng P."/>
            <person name="Cen K."/>
            <person name="Zhan S."/>
            <person name="Wang C."/>
        </authorList>
    </citation>
    <scope>NUCLEOTIDE SEQUENCE [LARGE SCALE GENOMIC DNA]</scope>
    <source>
        <strain evidence="3 4">RCEF 2490</strain>
    </source>
</reference>
<evidence type="ECO:0000313" key="3">
    <source>
        <dbReference type="EMBL" id="KZZ92458.1"/>
    </source>
</evidence>
<feature type="compositionally biased region" description="Acidic residues" evidence="2">
    <location>
        <begin position="282"/>
        <end position="318"/>
    </location>
</feature>
<evidence type="ECO:0000256" key="2">
    <source>
        <dbReference type="SAM" id="MobiDB-lite"/>
    </source>
</evidence>
<sequence>MADLDVPIALRRARRSSSRGTGNAGMTTTESVKKQRDDMDTDAESDSDTRATKKLHTLPPQTPRRRTRQKIVHFPDGQEATQTDNFLSSGLTPMIRRTSIQFSGQQRRQANGNSSSSSKHLSKKRERRDTTPFSRSLGQIRALSTSSTAKVPSYNVFEAPRQHRTVDGRVERRIRRNNTRLLVNKVEQEKRRKTWEAQKEIRHLRSEIQSRDREIYQYQNATMVMDTERIWHLEGQIEQLKRELLAKEEAAAAPSVTMTGYPDPKGGHVARHERRAPIGEDGFSDEDLDTVANQGDDEPEDCGFDDGYDGGYDDDDDLIGTHHDGHGTDMSQFVARTPSSRPRSSFPTPPATSPTVPASPCVVSRSQNRLPACPSCPTVLQQAREHKAEELASLQLEVAKLTATLDSYKNMASRLKEQLAAVDLPPCSSPLSAPPSSFPGGNDASSSSSSSSTAKVLEGKVAALLQDMSDRTASIAHLTTSIARLGFPGANTDEMMGALATGFRAARLELEYLTPGEISLPLTLHGAEVLDLLLVRLRELAKRAQEDEACIDEYHETEQSLRKQLDARVTIMDELRGKVAAAEQQLEAQHVANQRLRGAVDGYVRDMSELEKLVERMEQDHGAQCEERDASIRELERRLADAVRHTTSLQREMSDVQDSTTRHVVALNKRHGKALALSDARVLELRGELDRVNHSLRAAHETICGLRVETGRLQTERDVAREAMDSIKTELQRVLQMGGGVGGGGGGGNGGGGSSTKSLTTTSSSSCCCVNAVAAKSRRDPLQDELASSSPSSSLSTTVGVGRRSSNGGGGNKKRRRRYDSGLGLLDEEEADMF</sequence>
<dbReference type="AlphaFoldDB" id="A0A167ZBY3"/>
<feature type="region of interest" description="Disordered" evidence="2">
    <location>
        <begin position="779"/>
        <end position="834"/>
    </location>
</feature>
<dbReference type="PANTHER" id="PTHR45615">
    <property type="entry name" value="MYOSIN HEAVY CHAIN, NON-MUSCLE"/>
    <property type="match status" value="1"/>
</dbReference>
<evidence type="ECO:0000256" key="1">
    <source>
        <dbReference type="SAM" id="Coils"/>
    </source>
</evidence>
<keyword evidence="4" id="KW-1185">Reference proteome</keyword>
<feature type="region of interest" description="Disordered" evidence="2">
    <location>
        <begin position="736"/>
        <end position="763"/>
    </location>
</feature>
<feature type="compositionally biased region" description="Low complexity" evidence="2">
    <location>
        <begin position="438"/>
        <end position="452"/>
    </location>
</feature>
<dbReference type="OrthoDB" id="3532430at2759"/>
<feature type="region of interest" description="Disordered" evidence="2">
    <location>
        <begin position="1"/>
        <end position="68"/>
    </location>
</feature>
<dbReference type="STRING" id="1081109.A0A167ZBY3"/>
<feature type="region of interest" description="Disordered" evidence="2">
    <location>
        <begin position="276"/>
        <end position="359"/>
    </location>
</feature>
<feature type="compositionally biased region" description="Polar residues" evidence="2">
    <location>
        <begin position="20"/>
        <end position="30"/>
    </location>
</feature>
<proteinExistence type="predicted"/>
<keyword evidence="1" id="KW-0175">Coiled coil</keyword>
<feature type="region of interest" description="Disordered" evidence="2">
    <location>
        <begin position="426"/>
        <end position="452"/>
    </location>
</feature>
<dbReference type="EMBL" id="AZGY01000015">
    <property type="protein sequence ID" value="KZZ92458.1"/>
    <property type="molecule type" value="Genomic_DNA"/>
</dbReference>
<dbReference type="Proteomes" id="UP000078544">
    <property type="component" value="Unassembled WGS sequence"/>
</dbReference>
<feature type="compositionally biased region" description="Gly residues" evidence="2">
    <location>
        <begin position="737"/>
        <end position="754"/>
    </location>
</feature>
<organism evidence="3 4">
    <name type="scientific">Moelleriella libera RCEF 2490</name>
    <dbReference type="NCBI Taxonomy" id="1081109"/>
    <lineage>
        <taxon>Eukaryota</taxon>
        <taxon>Fungi</taxon>
        <taxon>Dikarya</taxon>
        <taxon>Ascomycota</taxon>
        <taxon>Pezizomycotina</taxon>
        <taxon>Sordariomycetes</taxon>
        <taxon>Hypocreomycetidae</taxon>
        <taxon>Hypocreales</taxon>
        <taxon>Clavicipitaceae</taxon>
        <taxon>Moelleriella</taxon>
    </lineage>
</organism>
<feature type="compositionally biased region" description="Low complexity" evidence="2">
    <location>
        <begin position="335"/>
        <end position="346"/>
    </location>
</feature>
<feature type="coiled-coil region" evidence="1">
    <location>
        <begin position="572"/>
        <end position="652"/>
    </location>
</feature>
<comment type="caution">
    <text evidence="3">The sequence shown here is derived from an EMBL/GenBank/DDBJ whole genome shotgun (WGS) entry which is preliminary data.</text>
</comment>
<feature type="region of interest" description="Disordered" evidence="2">
    <location>
        <begin position="102"/>
        <end position="138"/>
    </location>
</feature>
<accession>A0A167ZBY3</accession>
<dbReference type="PANTHER" id="PTHR45615:SF80">
    <property type="entry name" value="GRIP DOMAIN-CONTAINING PROTEIN"/>
    <property type="match status" value="1"/>
</dbReference>
<feature type="coiled-coil region" evidence="1">
    <location>
        <begin position="384"/>
        <end position="418"/>
    </location>
</feature>
<gene>
    <name evidence="3" type="ORF">AAL_06084</name>
</gene>
<name>A0A167ZBY3_9HYPO</name>
<feature type="compositionally biased region" description="Low complexity" evidence="2">
    <location>
        <begin position="788"/>
        <end position="806"/>
    </location>
</feature>
<protein>
    <submittedName>
        <fullName evidence="3">Uncharacterized protein</fullName>
    </submittedName>
</protein>